<dbReference type="SMART" id="SM00481">
    <property type="entry name" value="POLIIIAc"/>
    <property type="match status" value="1"/>
</dbReference>
<comment type="caution">
    <text evidence="3">The sequence shown here is derived from an EMBL/GenBank/DDBJ whole genome shotgun (WGS) entry which is preliminary data.</text>
</comment>
<feature type="domain" description="Polymerase/histidinol phosphatase N-terminal" evidence="2">
    <location>
        <begin position="7"/>
        <end position="72"/>
    </location>
</feature>
<keyword evidence="4" id="KW-1185">Reference proteome</keyword>
<dbReference type="GO" id="GO:0035312">
    <property type="term" value="F:5'-3' DNA exonuclease activity"/>
    <property type="evidence" value="ECO:0007669"/>
    <property type="project" value="TreeGrafter"/>
</dbReference>
<protein>
    <submittedName>
        <fullName evidence="3">PHP domain-containing protein</fullName>
    </submittedName>
</protein>
<accession>A0A9X2S998</accession>
<sequence>MVMTGRADLHAHTTSSDGLHSPAEVVRRAREAGLAAVAITDHDTVSGVAEALEEGERAGLTVVPGVELSTIAEGSDIHVLAYYTNNEDPLWLERLGSIAGARERRNGLMVAKLRELGIPIALEDVRDAAAGRGKEGSIGRPHFAEALIRLGIVGSMNEAFDRFLGSGGAAYVQVPKVHPLEALTWIREAGGASVIAHPGLYDRDELVEELIRSGADGIEVFHSDHGEAEERQYGGLAERYGIIATGGSDFHGEREGRSYHGALGSKYVSVSVVDQLRAASGNLRRSRGV</sequence>
<dbReference type="InterPro" id="IPR003141">
    <property type="entry name" value="Pol/His_phosphatase_N"/>
</dbReference>
<feature type="region of interest" description="Disordered" evidence="1">
    <location>
        <begin position="1"/>
        <end position="21"/>
    </location>
</feature>
<gene>
    <name evidence="3" type="ORF">NQZ67_13550</name>
</gene>
<dbReference type="InterPro" id="IPR052018">
    <property type="entry name" value="PHP_domain"/>
</dbReference>
<dbReference type="Gene3D" id="3.20.20.140">
    <property type="entry name" value="Metal-dependent hydrolases"/>
    <property type="match status" value="1"/>
</dbReference>
<dbReference type="AlphaFoldDB" id="A0A9X2S998"/>
<dbReference type="EMBL" id="JANIPJ010000009">
    <property type="protein sequence ID" value="MCR2804905.1"/>
    <property type="molecule type" value="Genomic_DNA"/>
</dbReference>
<reference evidence="3" key="1">
    <citation type="submission" date="2022-08" db="EMBL/GenBank/DDBJ databases">
        <title>The genomic sequence of strain Paenibacillus sp. SCIV0701.</title>
        <authorList>
            <person name="Zhao H."/>
        </authorList>
    </citation>
    <scope>NUCLEOTIDE SEQUENCE</scope>
    <source>
        <strain evidence="3">SCIV0701</strain>
    </source>
</reference>
<evidence type="ECO:0000313" key="4">
    <source>
        <dbReference type="Proteomes" id="UP001141950"/>
    </source>
</evidence>
<dbReference type="RefSeq" id="WP_257446445.1">
    <property type="nucleotide sequence ID" value="NZ_JANIPJ010000009.1"/>
</dbReference>
<dbReference type="InterPro" id="IPR004013">
    <property type="entry name" value="PHP_dom"/>
</dbReference>
<dbReference type="CDD" id="cd07438">
    <property type="entry name" value="PHP_HisPPase_AMP"/>
    <property type="match status" value="1"/>
</dbReference>
<dbReference type="PANTHER" id="PTHR42924">
    <property type="entry name" value="EXONUCLEASE"/>
    <property type="match status" value="1"/>
</dbReference>
<dbReference type="Pfam" id="PF02811">
    <property type="entry name" value="PHP"/>
    <property type="match status" value="1"/>
</dbReference>
<organism evidence="3 4">
    <name type="scientific">Paenibacillus soyae</name>
    <dbReference type="NCBI Taxonomy" id="2969249"/>
    <lineage>
        <taxon>Bacteria</taxon>
        <taxon>Bacillati</taxon>
        <taxon>Bacillota</taxon>
        <taxon>Bacilli</taxon>
        <taxon>Bacillales</taxon>
        <taxon>Paenibacillaceae</taxon>
        <taxon>Paenibacillus</taxon>
    </lineage>
</organism>
<dbReference type="GO" id="GO:0004534">
    <property type="term" value="F:5'-3' RNA exonuclease activity"/>
    <property type="evidence" value="ECO:0007669"/>
    <property type="project" value="TreeGrafter"/>
</dbReference>
<dbReference type="SUPFAM" id="SSF89550">
    <property type="entry name" value="PHP domain-like"/>
    <property type="match status" value="1"/>
</dbReference>
<dbReference type="InterPro" id="IPR016195">
    <property type="entry name" value="Pol/histidinol_Pase-like"/>
</dbReference>
<evidence type="ECO:0000256" key="1">
    <source>
        <dbReference type="SAM" id="MobiDB-lite"/>
    </source>
</evidence>
<evidence type="ECO:0000259" key="2">
    <source>
        <dbReference type="SMART" id="SM00481"/>
    </source>
</evidence>
<dbReference type="Proteomes" id="UP001141950">
    <property type="component" value="Unassembled WGS sequence"/>
</dbReference>
<evidence type="ECO:0000313" key="3">
    <source>
        <dbReference type="EMBL" id="MCR2804905.1"/>
    </source>
</evidence>
<name>A0A9X2S998_9BACL</name>
<dbReference type="PANTHER" id="PTHR42924:SF3">
    <property type="entry name" value="POLYMERASE_HISTIDINOL PHOSPHATASE N-TERMINAL DOMAIN-CONTAINING PROTEIN"/>
    <property type="match status" value="1"/>
</dbReference>
<dbReference type="Gene3D" id="1.10.150.650">
    <property type="match status" value="1"/>
</dbReference>
<proteinExistence type="predicted"/>